<protein>
    <submittedName>
        <fullName evidence="2">Uncharacterized protein</fullName>
    </submittedName>
</protein>
<dbReference type="AlphaFoldDB" id="A0A6V7PCH9"/>
<keyword evidence="1" id="KW-1133">Transmembrane helix</keyword>
<sequence length="131" mass="14693">MCSATGGDYGITSFVWFLDLLIDHADDVKELRQAGVLQNVLGSDEQVAEMFNEIAMDLVPNQQAYSTVMQSINSYYTFKARVLIYRMLRRRFGSPWLAVAFLAAVALLTLTVVQTVYTVIQTHCTVHPPSK</sequence>
<gene>
    <name evidence="2" type="ORF">CB5_LOCUS11539</name>
</gene>
<keyword evidence="1" id="KW-0472">Membrane</keyword>
<organism evidence="2">
    <name type="scientific">Ananas comosus var. bracteatus</name>
    <name type="common">red pineapple</name>
    <dbReference type="NCBI Taxonomy" id="296719"/>
    <lineage>
        <taxon>Eukaryota</taxon>
        <taxon>Viridiplantae</taxon>
        <taxon>Streptophyta</taxon>
        <taxon>Embryophyta</taxon>
        <taxon>Tracheophyta</taxon>
        <taxon>Spermatophyta</taxon>
        <taxon>Magnoliopsida</taxon>
        <taxon>Liliopsida</taxon>
        <taxon>Poales</taxon>
        <taxon>Bromeliaceae</taxon>
        <taxon>Bromelioideae</taxon>
        <taxon>Ananas</taxon>
    </lineage>
</organism>
<dbReference type="InterPro" id="IPR004158">
    <property type="entry name" value="DUF247_pln"/>
</dbReference>
<evidence type="ECO:0000256" key="1">
    <source>
        <dbReference type="SAM" id="Phobius"/>
    </source>
</evidence>
<dbReference type="EMBL" id="LR862147">
    <property type="protein sequence ID" value="CAD1828328.1"/>
    <property type="molecule type" value="Genomic_DNA"/>
</dbReference>
<dbReference type="PANTHER" id="PTHR31170">
    <property type="entry name" value="BNAC04G53230D PROTEIN"/>
    <property type="match status" value="1"/>
</dbReference>
<evidence type="ECO:0000313" key="2">
    <source>
        <dbReference type="EMBL" id="CAD1828328.1"/>
    </source>
</evidence>
<reference evidence="2" key="1">
    <citation type="submission" date="2020-07" db="EMBL/GenBank/DDBJ databases">
        <authorList>
            <person name="Lin J."/>
        </authorList>
    </citation>
    <scope>NUCLEOTIDE SEQUENCE</scope>
</reference>
<feature type="transmembrane region" description="Helical" evidence="1">
    <location>
        <begin position="96"/>
        <end position="120"/>
    </location>
</feature>
<dbReference type="PANTHER" id="PTHR31170:SF25">
    <property type="entry name" value="BNAA09G04570D PROTEIN"/>
    <property type="match status" value="1"/>
</dbReference>
<keyword evidence="1" id="KW-0812">Transmembrane</keyword>
<name>A0A6V7PCH9_ANACO</name>
<dbReference type="Pfam" id="PF03140">
    <property type="entry name" value="DUF247"/>
    <property type="match status" value="1"/>
</dbReference>
<accession>A0A6V7PCH9</accession>
<proteinExistence type="predicted"/>